<evidence type="ECO:0000256" key="1">
    <source>
        <dbReference type="ARBA" id="ARBA00022679"/>
    </source>
</evidence>
<dbReference type="CDD" id="cd03794">
    <property type="entry name" value="GT4_WbuB-like"/>
    <property type="match status" value="1"/>
</dbReference>
<dbReference type="PANTHER" id="PTHR46401:SF2">
    <property type="entry name" value="GLYCOSYLTRANSFERASE WBBK-RELATED"/>
    <property type="match status" value="1"/>
</dbReference>
<proteinExistence type="predicted"/>
<dbReference type="GO" id="GO:0009103">
    <property type="term" value="P:lipopolysaccharide biosynthetic process"/>
    <property type="evidence" value="ECO:0007669"/>
    <property type="project" value="TreeGrafter"/>
</dbReference>
<evidence type="ECO:0000259" key="2">
    <source>
        <dbReference type="Pfam" id="PF00534"/>
    </source>
</evidence>
<dbReference type="RefSeq" id="WP_353722471.1">
    <property type="nucleotide sequence ID" value="NZ_CP159289.1"/>
</dbReference>
<protein>
    <submittedName>
        <fullName evidence="4">Glycosyltransferase family 4 protein</fullName>
    </submittedName>
</protein>
<feature type="domain" description="Glycosyl transferase family 1" evidence="2">
    <location>
        <begin position="226"/>
        <end position="391"/>
    </location>
</feature>
<dbReference type="Pfam" id="PF13579">
    <property type="entry name" value="Glyco_trans_4_4"/>
    <property type="match status" value="1"/>
</dbReference>
<dbReference type="SUPFAM" id="SSF53756">
    <property type="entry name" value="UDP-Glycosyltransferase/glycogen phosphorylase"/>
    <property type="match status" value="1"/>
</dbReference>
<accession>A0AAU8FRJ8</accession>
<dbReference type="EMBL" id="CP159289">
    <property type="protein sequence ID" value="XCH27210.1"/>
    <property type="molecule type" value="Genomic_DNA"/>
</dbReference>
<evidence type="ECO:0000313" key="4">
    <source>
        <dbReference type="EMBL" id="XCH27210.1"/>
    </source>
</evidence>
<organism evidence="4">
    <name type="scientific">Dyadobacter sp. 676</name>
    <dbReference type="NCBI Taxonomy" id="3088362"/>
    <lineage>
        <taxon>Bacteria</taxon>
        <taxon>Pseudomonadati</taxon>
        <taxon>Bacteroidota</taxon>
        <taxon>Cytophagia</taxon>
        <taxon>Cytophagales</taxon>
        <taxon>Spirosomataceae</taxon>
        <taxon>Dyadobacter</taxon>
    </lineage>
</organism>
<dbReference type="InterPro" id="IPR028098">
    <property type="entry name" value="Glyco_trans_4-like_N"/>
</dbReference>
<keyword evidence="1" id="KW-0808">Transferase</keyword>
<evidence type="ECO:0000259" key="3">
    <source>
        <dbReference type="Pfam" id="PF13579"/>
    </source>
</evidence>
<dbReference type="AlphaFoldDB" id="A0AAU8FRJ8"/>
<dbReference type="PANTHER" id="PTHR46401">
    <property type="entry name" value="GLYCOSYLTRANSFERASE WBBK-RELATED"/>
    <property type="match status" value="1"/>
</dbReference>
<name>A0AAU8FRJ8_9BACT</name>
<feature type="domain" description="Glycosyltransferase subfamily 4-like N-terminal" evidence="3">
    <location>
        <begin position="23"/>
        <end position="206"/>
    </location>
</feature>
<gene>
    <name evidence="4" type="ORF">ABV298_12725</name>
</gene>
<dbReference type="InterPro" id="IPR001296">
    <property type="entry name" value="Glyco_trans_1"/>
</dbReference>
<dbReference type="Gene3D" id="3.40.50.2000">
    <property type="entry name" value="Glycogen Phosphorylase B"/>
    <property type="match status" value="2"/>
</dbReference>
<dbReference type="GO" id="GO:0016757">
    <property type="term" value="F:glycosyltransferase activity"/>
    <property type="evidence" value="ECO:0007669"/>
    <property type="project" value="InterPro"/>
</dbReference>
<dbReference type="Pfam" id="PF00534">
    <property type="entry name" value="Glycos_transf_1"/>
    <property type="match status" value="1"/>
</dbReference>
<reference evidence="4" key="1">
    <citation type="submission" date="2024-06" db="EMBL/GenBank/DDBJ databases">
        <title>Sequencing and assembly of the genome of Dyadobacter sp. strain 676, a symbiont of Cyamopsis tetragonoloba.</title>
        <authorList>
            <person name="Guro P."/>
            <person name="Sazanova A."/>
            <person name="Kuznetsova I."/>
            <person name="Belimov A."/>
            <person name="Safronova V."/>
        </authorList>
    </citation>
    <scope>NUCLEOTIDE SEQUENCE</scope>
    <source>
        <strain evidence="4">676</strain>
    </source>
</reference>
<sequence>MKSFMYILLIHQHFLEDNAAGGSRWNEMARIWVENGHSVTVIAGDVHYMNGREGSKARKDFEIKVNEDNVQVIRCKLSRRYHRGFSGRLLAYFSFAFKAVYAGLRFAHSRYDWIIVTSPPLFVGLPGVLLSKWRHVPLVLEIRDLWPESAIETGVLKNKWLIGLSYRFEKYLYRQARWISVLTPAFRERLIGRNGVDPCKIAIIPNAADFRWSKAALRRASESGLREELGLKGKFVVIYVGAHGLANDLMQLVEAAALLRATNAHFLLIGDGMQKRMLIQEAASRQLTNISFLDPVPKERIFDYIVMADAGVAVLKRADIFKTIYSNKTFDYFSCKKPVLMVIDGVSRDLVEQARAGMFAEPENPADLARKVLIYMSDEALLRRHGENGYRFVHARFDRDKLAREFLKCIESQLEVTDKSAIFESKKVN</sequence>